<evidence type="ECO:0000313" key="2">
    <source>
        <dbReference type="EMBL" id="AXQ17128.1"/>
    </source>
</evidence>
<accession>A0A3Q8H4V2</accession>
<name>A0A3Q8H4V2_GIAMU</name>
<dbReference type="GO" id="GO:0016209">
    <property type="term" value="F:antioxidant activity"/>
    <property type="evidence" value="ECO:0007669"/>
    <property type="project" value="InterPro"/>
</dbReference>
<feature type="domain" description="Thioredoxin" evidence="1">
    <location>
        <begin position="1"/>
        <end position="133"/>
    </location>
</feature>
<evidence type="ECO:0000313" key="3">
    <source>
        <dbReference type="EMBL" id="TNJ28054.1"/>
    </source>
</evidence>
<sequence>MSLPNIRTLEYVNQPRPYKEGMPIMIEAFATWCPPCRGMIPHMAELSNKYQNVYIVSVSQEEKSTVEAMAGKIPPMKEYNVAVDPAKEVAALMDATKTTGIPAAFLFDKEGKLVWSGHPSDNQCDAELQKLNA</sequence>
<dbReference type="InterPro" id="IPR000866">
    <property type="entry name" value="AhpC/TSA"/>
</dbReference>
<dbReference type="EMBL" id="VDLU01000002">
    <property type="protein sequence ID" value="TNJ28054.1"/>
    <property type="molecule type" value="Genomic_DNA"/>
</dbReference>
<gene>
    <name evidence="2" type="ORF">GM_10028</name>
    <name evidence="3" type="ORF">GMRT_10028</name>
</gene>
<dbReference type="InterPro" id="IPR036249">
    <property type="entry name" value="Thioredoxin-like_sf"/>
</dbReference>
<reference evidence="3 4" key="2">
    <citation type="submission" date="2019-05" db="EMBL/GenBank/DDBJ databases">
        <title>The compact genome of Giardia muris reveals important steps in the evolution of intestinal protozoan parasites.</title>
        <authorList>
            <person name="Xu F."/>
            <person name="Jimenez-Gonzalez A."/>
            <person name="Einarsson E."/>
            <person name="Astvaldsson A."/>
            <person name="Peirasmaki D."/>
            <person name="Eckmann L."/>
            <person name="Andersson J.O."/>
            <person name="Svard S.G."/>
            <person name="Jerlstrom-Hultqvist J."/>
        </authorList>
    </citation>
    <scope>NUCLEOTIDE SEQUENCE [LARGE SCALE GENOMIC DNA]</scope>
    <source>
        <strain evidence="3 4">Roberts-Thomson</strain>
    </source>
</reference>
<dbReference type="PANTHER" id="PTHR42852:SF18">
    <property type="entry name" value="CHROMOSOME UNDETERMINED SCAFFOLD_47, WHOLE GENOME SHOTGUN SEQUENCE"/>
    <property type="match status" value="1"/>
</dbReference>
<reference evidence="2" key="1">
    <citation type="submission" date="2017-12" db="EMBL/GenBank/DDBJ databases">
        <title>Evolution of oxygen defenses in diplomonads: an ancestral core extended with laterally acquired functions.</title>
        <authorList>
            <person name="Jimenez-Gonzalez A."/>
            <person name="Xu F."/>
            <person name="Andersson J.O."/>
        </authorList>
    </citation>
    <scope>NUCLEOTIDE SEQUENCE</scope>
</reference>
<dbReference type="Gene3D" id="3.40.30.10">
    <property type="entry name" value="Glutaredoxin"/>
    <property type="match status" value="1"/>
</dbReference>
<keyword evidence="4" id="KW-1185">Reference proteome</keyword>
<dbReference type="VEuPathDB" id="GiardiaDB:GMRT_10028"/>
<dbReference type="PROSITE" id="PS51352">
    <property type="entry name" value="THIOREDOXIN_2"/>
    <property type="match status" value="1"/>
</dbReference>
<evidence type="ECO:0000259" key="1">
    <source>
        <dbReference type="PROSITE" id="PS51352"/>
    </source>
</evidence>
<dbReference type="CDD" id="cd02966">
    <property type="entry name" value="TlpA_like_family"/>
    <property type="match status" value="1"/>
</dbReference>
<dbReference type="AlphaFoldDB" id="A0A3Q8H4V2"/>
<dbReference type="OrthoDB" id="2121326at2759"/>
<dbReference type="InterPro" id="IPR013766">
    <property type="entry name" value="Thioredoxin_domain"/>
</dbReference>
<dbReference type="PANTHER" id="PTHR42852">
    <property type="entry name" value="THIOL:DISULFIDE INTERCHANGE PROTEIN DSBE"/>
    <property type="match status" value="1"/>
</dbReference>
<dbReference type="InterPro" id="IPR050553">
    <property type="entry name" value="Thioredoxin_ResA/DsbE_sf"/>
</dbReference>
<dbReference type="Pfam" id="PF00578">
    <property type="entry name" value="AhpC-TSA"/>
    <property type="match status" value="1"/>
</dbReference>
<evidence type="ECO:0000313" key="4">
    <source>
        <dbReference type="Proteomes" id="UP000315496"/>
    </source>
</evidence>
<dbReference type="GO" id="GO:0016491">
    <property type="term" value="F:oxidoreductase activity"/>
    <property type="evidence" value="ECO:0007669"/>
    <property type="project" value="InterPro"/>
</dbReference>
<protein>
    <submittedName>
        <fullName evidence="2">FixW protein, putative</fullName>
    </submittedName>
    <submittedName>
        <fullName evidence="3">Putative FixW protein</fullName>
    </submittedName>
</protein>
<proteinExistence type="predicted"/>
<dbReference type="SUPFAM" id="SSF52833">
    <property type="entry name" value="Thioredoxin-like"/>
    <property type="match status" value="1"/>
</dbReference>
<dbReference type="Proteomes" id="UP000315496">
    <property type="component" value="Chromosome 2"/>
</dbReference>
<dbReference type="EMBL" id="MG708244">
    <property type="protein sequence ID" value="AXQ17128.1"/>
    <property type="molecule type" value="Genomic_DNA"/>
</dbReference>
<organism evidence="2">
    <name type="scientific">Giardia muris</name>
    <dbReference type="NCBI Taxonomy" id="5742"/>
    <lineage>
        <taxon>Eukaryota</taxon>
        <taxon>Metamonada</taxon>
        <taxon>Diplomonadida</taxon>
        <taxon>Hexamitidae</taxon>
        <taxon>Giardiinae</taxon>
        <taxon>Giardia</taxon>
    </lineage>
</organism>